<dbReference type="EMBL" id="BQNB010008847">
    <property type="protein sequence ID" value="GJS55115.1"/>
    <property type="molecule type" value="Genomic_DNA"/>
</dbReference>
<comment type="caution">
    <text evidence="1">The sequence shown here is derived from an EMBL/GenBank/DDBJ whole genome shotgun (WGS) entry which is preliminary data.</text>
</comment>
<dbReference type="Proteomes" id="UP001151760">
    <property type="component" value="Unassembled WGS sequence"/>
</dbReference>
<evidence type="ECO:0000313" key="2">
    <source>
        <dbReference type="Proteomes" id="UP001151760"/>
    </source>
</evidence>
<reference evidence="1" key="1">
    <citation type="journal article" date="2022" name="Int. J. Mol. Sci.">
        <title>Draft Genome of Tanacetum Coccineum: Genomic Comparison of Closely Related Tanacetum-Family Plants.</title>
        <authorList>
            <person name="Yamashiro T."/>
            <person name="Shiraishi A."/>
            <person name="Nakayama K."/>
            <person name="Satake H."/>
        </authorList>
    </citation>
    <scope>NUCLEOTIDE SEQUENCE</scope>
</reference>
<name>A0ABQ4WQF2_9ASTR</name>
<organism evidence="1 2">
    <name type="scientific">Tanacetum coccineum</name>
    <dbReference type="NCBI Taxonomy" id="301880"/>
    <lineage>
        <taxon>Eukaryota</taxon>
        <taxon>Viridiplantae</taxon>
        <taxon>Streptophyta</taxon>
        <taxon>Embryophyta</taxon>
        <taxon>Tracheophyta</taxon>
        <taxon>Spermatophyta</taxon>
        <taxon>Magnoliopsida</taxon>
        <taxon>eudicotyledons</taxon>
        <taxon>Gunneridae</taxon>
        <taxon>Pentapetalae</taxon>
        <taxon>asterids</taxon>
        <taxon>campanulids</taxon>
        <taxon>Asterales</taxon>
        <taxon>Asteraceae</taxon>
        <taxon>Asteroideae</taxon>
        <taxon>Anthemideae</taxon>
        <taxon>Anthemidinae</taxon>
        <taxon>Tanacetum</taxon>
    </lineage>
</organism>
<evidence type="ECO:0000313" key="1">
    <source>
        <dbReference type="EMBL" id="GJS55115.1"/>
    </source>
</evidence>
<reference evidence="1" key="2">
    <citation type="submission" date="2022-01" db="EMBL/GenBank/DDBJ databases">
        <authorList>
            <person name="Yamashiro T."/>
            <person name="Shiraishi A."/>
            <person name="Satake H."/>
            <person name="Nakayama K."/>
        </authorList>
    </citation>
    <scope>NUCLEOTIDE SEQUENCE</scope>
</reference>
<sequence length="180" mass="20574">MTPYNAYSDIQGIIYQDNMNKNRLIRTDELHKFSDDTLNQVRTTLIDIATGIQMEYSLKRRWTNQDKRRTRVIINAINRKLRDRRLMRSLEKVCWRKTIRGRPPATSKDHMIHHMMFSSFSSGKSSSSGNLGSDRDTLTVGKISSSGNHITSSGNALAFYSQQSSPKLDTSSVCQVSRIK</sequence>
<gene>
    <name evidence="1" type="ORF">Tco_0628477</name>
</gene>
<proteinExistence type="predicted"/>
<protein>
    <submittedName>
        <fullName evidence="1">Uncharacterized protein</fullName>
    </submittedName>
</protein>
<accession>A0ABQ4WQF2</accession>
<keyword evidence="2" id="KW-1185">Reference proteome</keyword>